<evidence type="ECO:0000256" key="5">
    <source>
        <dbReference type="ARBA" id="ARBA00022553"/>
    </source>
</evidence>
<dbReference type="InterPro" id="IPR003661">
    <property type="entry name" value="HisK_dim/P_dom"/>
</dbReference>
<dbReference type="PANTHER" id="PTHR44936">
    <property type="entry name" value="SENSOR PROTEIN CREC"/>
    <property type="match status" value="1"/>
</dbReference>
<evidence type="ECO:0000313" key="12">
    <source>
        <dbReference type="Proteomes" id="UP000002943"/>
    </source>
</evidence>
<evidence type="ECO:0000313" key="11">
    <source>
        <dbReference type="EMBL" id="EFP96875.1"/>
    </source>
</evidence>
<dbReference type="Pfam" id="PF02518">
    <property type="entry name" value="HATPase_c"/>
    <property type="match status" value="1"/>
</dbReference>
<dbReference type="eggNOG" id="COG0642">
    <property type="taxonomic scope" value="Bacteria"/>
</dbReference>
<evidence type="ECO:0000256" key="2">
    <source>
        <dbReference type="ARBA" id="ARBA00004651"/>
    </source>
</evidence>
<keyword evidence="6" id="KW-0808">Transferase</keyword>
<comment type="subcellular location">
    <subcellularLocation>
        <location evidence="2">Cell membrane</location>
        <topology evidence="2">Multi-pass membrane protein</topology>
    </subcellularLocation>
</comment>
<keyword evidence="8" id="KW-0902">Two-component regulatory system</keyword>
<dbReference type="AlphaFoldDB" id="E3BJV6"/>
<evidence type="ECO:0000256" key="1">
    <source>
        <dbReference type="ARBA" id="ARBA00000085"/>
    </source>
</evidence>
<dbReference type="GO" id="GO:0000155">
    <property type="term" value="F:phosphorelay sensor kinase activity"/>
    <property type="evidence" value="ECO:0007669"/>
    <property type="project" value="InterPro"/>
</dbReference>
<dbReference type="InterPro" id="IPR021821">
    <property type="entry name" value="VxrA_SD"/>
</dbReference>
<evidence type="ECO:0000256" key="4">
    <source>
        <dbReference type="ARBA" id="ARBA00022475"/>
    </source>
</evidence>
<keyword evidence="4" id="KW-1003">Cell membrane</keyword>
<keyword evidence="12" id="KW-1185">Reference proteome</keyword>
<keyword evidence="9" id="KW-0812">Transmembrane</keyword>
<evidence type="ECO:0000256" key="8">
    <source>
        <dbReference type="ARBA" id="ARBA00023012"/>
    </source>
</evidence>
<dbReference type="CDD" id="cd00082">
    <property type="entry name" value="HisKA"/>
    <property type="match status" value="1"/>
</dbReference>
<dbReference type="InterPro" id="IPR003594">
    <property type="entry name" value="HATPase_dom"/>
</dbReference>
<evidence type="ECO:0000259" key="10">
    <source>
        <dbReference type="SMART" id="SM00388"/>
    </source>
</evidence>
<dbReference type="InterPro" id="IPR036097">
    <property type="entry name" value="HisK_dim/P_sf"/>
</dbReference>
<dbReference type="OrthoDB" id="5593498at2"/>
<dbReference type="SMART" id="SM00388">
    <property type="entry name" value="HisKA"/>
    <property type="match status" value="1"/>
</dbReference>
<comment type="caution">
    <text evidence="11">The sequence shown here is derived from an EMBL/GenBank/DDBJ whole genome shotgun (WGS) entry which is preliminary data.</text>
</comment>
<dbReference type="Pfam" id="PF11884">
    <property type="entry name" value="DUF3404"/>
    <property type="match status" value="1"/>
</dbReference>
<evidence type="ECO:0000256" key="7">
    <source>
        <dbReference type="ARBA" id="ARBA00022777"/>
    </source>
</evidence>
<organism evidence="11 12">
    <name type="scientific">Vibrio caribbeanicus ATCC BAA-2122</name>
    <dbReference type="NCBI Taxonomy" id="796620"/>
    <lineage>
        <taxon>Bacteria</taxon>
        <taxon>Pseudomonadati</taxon>
        <taxon>Pseudomonadota</taxon>
        <taxon>Gammaproteobacteria</taxon>
        <taxon>Vibrionales</taxon>
        <taxon>Vibrionaceae</taxon>
        <taxon>Vibrio</taxon>
    </lineage>
</organism>
<gene>
    <name evidence="11" type="ORF">VIBC2010_07894</name>
</gene>
<dbReference type="Gene3D" id="1.10.287.130">
    <property type="match status" value="1"/>
</dbReference>
<keyword evidence="9" id="KW-0472">Membrane</keyword>
<protein>
    <recommendedName>
        <fullName evidence="3">histidine kinase</fullName>
        <ecNumber evidence="3">2.7.13.3</ecNumber>
    </recommendedName>
</protein>
<dbReference type="SUPFAM" id="SSF47384">
    <property type="entry name" value="Homodimeric domain of signal transducing histidine kinase"/>
    <property type="match status" value="1"/>
</dbReference>
<dbReference type="InterPro" id="IPR050980">
    <property type="entry name" value="2C_sensor_his_kinase"/>
</dbReference>
<keyword evidence="5" id="KW-0597">Phosphoprotein</keyword>
<dbReference type="Proteomes" id="UP000002943">
    <property type="component" value="Unassembled WGS sequence"/>
</dbReference>
<comment type="catalytic activity">
    <reaction evidence="1">
        <text>ATP + protein L-histidine = ADP + protein N-phospho-L-histidine.</text>
        <dbReference type="EC" id="2.7.13.3"/>
    </reaction>
</comment>
<dbReference type="InterPro" id="IPR036890">
    <property type="entry name" value="HATPase_C_sf"/>
</dbReference>
<keyword evidence="9" id="KW-1133">Transmembrane helix</keyword>
<sequence>MQKAYATFILLVIASTELGASPVEPLWQKILGELELEAQLKIPQYELVKYPHELLASYAQLPNLSHFTWLEIYQIYQVHETCQKPKGFSPKIGAAIEFELSQCRGSSLPVQWFSDHHYLHPAGGSYADRYFEQGKSYQGLVHLLTGDNPQHPLFNSLRAISPTGRNALLAGYKVWFEENSLWFNTEQGWKQLNKAKWQPIAKEYQIIVGSKQCEFRYGNLCMARSGSHHHSILYLSAAVLFLLLFLLIRTWQQKLQHNRSKRFVFQLLTHELRTPVTSLGLSIDLLRQEFDNLNDNTQIALWRLIEDYQRLLQLTEASKEYLCMDKAQLLTQQQGSIKDWLDHICSQHNVQYEIKDDRVLELPFYWLTICLNNLLMNAKQHGKHPIHVLVSNEKSLTIVVSDQGFFPSFFRRCWQQRNSTEDNLGIGLSLVSHLTGIMGGKVSIQRKPTRIKLEIPL</sequence>
<dbReference type="Gene3D" id="3.30.565.10">
    <property type="entry name" value="Histidine kinase-like ATPase, C-terminal domain"/>
    <property type="match status" value="1"/>
</dbReference>
<name>E3BJV6_9VIBR</name>
<evidence type="ECO:0000256" key="6">
    <source>
        <dbReference type="ARBA" id="ARBA00022679"/>
    </source>
</evidence>
<evidence type="ECO:0000256" key="3">
    <source>
        <dbReference type="ARBA" id="ARBA00012438"/>
    </source>
</evidence>
<evidence type="ECO:0000256" key="9">
    <source>
        <dbReference type="SAM" id="Phobius"/>
    </source>
</evidence>
<reference evidence="11 12" key="1">
    <citation type="journal article" date="2012" name="Int. J. Syst. Evol. Microbiol.">
        <title>Vibrio caribbeanicus sp. nov., isolated from the marine sponge Scleritoderma cyanea.</title>
        <authorList>
            <person name="Hoffmann M."/>
            <person name="Monday S.R."/>
            <person name="Allard M.W."/>
            <person name="Strain E.A."/>
            <person name="Whittaker P."/>
            <person name="Naum M."/>
            <person name="McCarthy P.J."/>
            <person name="Lopez J.V."/>
            <person name="Fischer M."/>
            <person name="Brown E.W."/>
        </authorList>
    </citation>
    <scope>NUCLEOTIDE SEQUENCE [LARGE SCALE GENOMIC DNA]</scope>
    <source>
        <strain evidence="11 12">ATCC BAA-2122</strain>
    </source>
</reference>
<dbReference type="RefSeq" id="WP_009601310.1">
    <property type="nucleotide sequence ID" value="NZ_AEIU01000069.1"/>
</dbReference>
<feature type="transmembrane region" description="Helical" evidence="9">
    <location>
        <begin position="232"/>
        <end position="251"/>
    </location>
</feature>
<proteinExistence type="predicted"/>
<feature type="domain" description="Signal transduction histidine kinase dimerisation/phosphoacceptor" evidence="10">
    <location>
        <begin position="260"/>
        <end position="327"/>
    </location>
</feature>
<dbReference type="EC" id="2.7.13.3" evidence="3"/>
<accession>E3BJV6</accession>
<keyword evidence="7 11" id="KW-0418">Kinase</keyword>
<dbReference type="PANTHER" id="PTHR44936:SF9">
    <property type="entry name" value="SENSOR PROTEIN CREC"/>
    <property type="match status" value="1"/>
</dbReference>
<dbReference type="STRING" id="796620.VIBC2010_07894"/>
<dbReference type="SUPFAM" id="SSF55874">
    <property type="entry name" value="ATPase domain of HSP90 chaperone/DNA topoisomerase II/histidine kinase"/>
    <property type="match status" value="1"/>
</dbReference>
<dbReference type="EMBL" id="AEIU01000069">
    <property type="protein sequence ID" value="EFP96875.1"/>
    <property type="molecule type" value="Genomic_DNA"/>
</dbReference>